<proteinExistence type="predicted"/>
<keyword evidence="2" id="KW-1185">Reference proteome</keyword>
<name>A0AAV2IEW3_LYMST</name>
<accession>A0AAV2IEW3</accession>
<reference evidence="1 2" key="1">
    <citation type="submission" date="2024-04" db="EMBL/GenBank/DDBJ databases">
        <authorList>
            <consortium name="Genoscope - CEA"/>
            <person name="William W."/>
        </authorList>
    </citation>
    <scope>NUCLEOTIDE SEQUENCE [LARGE SCALE GENOMIC DNA]</scope>
</reference>
<evidence type="ECO:0000313" key="1">
    <source>
        <dbReference type="EMBL" id="CAL1544071.1"/>
    </source>
</evidence>
<evidence type="ECO:0000313" key="2">
    <source>
        <dbReference type="Proteomes" id="UP001497497"/>
    </source>
</evidence>
<dbReference type="AlphaFoldDB" id="A0AAV2IEW3"/>
<dbReference type="EMBL" id="CAXITT010000595">
    <property type="protein sequence ID" value="CAL1544071.1"/>
    <property type="molecule type" value="Genomic_DNA"/>
</dbReference>
<protein>
    <submittedName>
        <fullName evidence="1">Uncharacterized protein</fullName>
    </submittedName>
</protein>
<gene>
    <name evidence="1" type="ORF">GSLYS_00017584001</name>
</gene>
<organism evidence="1 2">
    <name type="scientific">Lymnaea stagnalis</name>
    <name type="common">Great pond snail</name>
    <name type="synonym">Helix stagnalis</name>
    <dbReference type="NCBI Taxonomy" id="6523"/>
    <lineage>
        <taxon>Eukaryota</taxon>
        <taxon>Metazoa</taxon>
        <taxon>Spiralia</taxon>
        <taxon>Lophotrochozoa</taxon>
        <taxon>Mollusca</taxon>
        <taxon>Gastropoda</taxon>
        <taxon>Heterobranchia</taxon>
        <taxon>Euthyneura</taxon>
        <taxon>Panpulmonata</taxon>
        <taxon>Hygrophila</taxon>
        <taxon>Lymnaeoidea</taxon>
        <taxon>Lymnaeidae</taxon>
        <taxon>Lymnaea</taxon>
    </lineage>
</organism>
<comment type="caution">
    <text evidence="1">The sequence shown here is derived from an EMBL/GenBank/DDBJ whole genome shotgun (WGS) entry which is preliminary data.</text>
</comment>
<sequence>MAYLPPAGRRILTDALLTYMPTLSEIPNPYIPPERMTRFGSRKLCPFDLSKIATSSTDEDWVYCKRPSYPVYLQDLSSMKQYCIGIPAYSRTNYKYHKCEKPRCDRRELPYGLPPEGYDVKRRADWFDNWKEHHYRYAGAYQMWERRYGDKFFY</sequence>
<dbReference type="Proteomes" id="UP001497497">
    <property type="component" value="Unassembled WGS sequence"/>
</dbReference>